<reference evidence="1" key="2">
    <citation type="submission" date="2020-09" db="EMBL/GenBank/DDBJ databases">
        <authorList>
            <person name="Sun Q."/>
            <person name="Sedlacek I."/>
        </authorList>
    </citation>
    <scope>NUCLEOTIDE SEQUENCE</scope>
    <source>
        <strain evidence="1">CCM 7905</strain>
    </source>
</reference>
<dbReference type="AlphaFoldDB" id="A0A917G017"/>
<evidence type="ECO:0000313" key="1">
    <source>
        <dbReference type="EMBL" id="GGG15670.1"/>
    </source>
</evidence>
<keyword evidence="2" id="KW-1185">Reference proteome</keyword>
<dbReference type="RefSeq" id="WP_188545839.1">
    <property type="nucleotide sequence ID" value="NZ_BMCU01000003.1"/>
</dbReference>
<gene>
    <name evidence="1" type="ORF">GCM10007304_32200</name>
</gene>
<organism evidence="1 2">
    <name type="scientific">Rhodococcoides trifolii</name>
    <dbReference type="NCBI Taxonomy" id="908250"/>
    <lineage>
        <taxon>Bacteria</taxon>
        <taxon>Bacillati</taxon>
        <taxon>Actinomycetota</taxon>
        <taxon>Actinomycetes</taxon>
        <taxon>Mycobacteriales</taxon>
        <taxon>Nocardiaceae</taxon>
        <taxon>Rhodococcoides</taxon>
    </lineage>
</organism>
<evidence type="ECO:0000313" key="2">
    <source>
        <dbReference type="Proteomes" id="UP000654257"/>
    </source>
</evidence>
<dbReference type="Proteomes" id="UP000654257">
    <property type="component" value="Unassembled WGS sequence"/>
</dbReference>
<sequence>MANYRVLDPTATVVATKTIDSAQDAHQWFIETKADNDPLGWRLEVQHDDDSWNFASDSD</sequence>
<proteinExistence type="predicted"/>
<accession>A0A917G017</accession>
<comment type="caution">
    <text evidence="1">The sequence shown here is derived from an EMBL/GenBank/DDBJ whole genome shotgun (WGS) entry which is preliminary data.</text>
</comment>
<name>A0A917G017_9NOCA</name>
<dbReference type="EMBL" id="BMCU01000003">
    <property type="protein sequence ID" value="GGG15670.1"/>
    <property type="molecule type" value="Genomic_DNA"/>
</dbReference>
<reference evidence="1" key="1">
    <citation type="journal article" date="2014" name="Int. J. Syst. Evol. Microbiol.">
        <title>Complete genome sequence of Corynebacterium casei LMG S-19264T (=DSM 44701T), isolated from a smear-ripened cheese.</title>
        <authorList>
            <consortium name="US DOE Joint Genome Institute (JGI-PGF)"/>
            <person name="Walter F."/>
            <person name="Albersmeier A."/>
            <person name="Kalinowski J."/>
            <person name="Ruckert C."/>
        </authorList>
    </citation>
    <scope>NUCLEOTIDE SEQUENCE</scope>
    <source>
        <strain evidence="1">CCM 7905</strain>
    </source>
</reference>
<protein>
    <submittedName>
        <fullName evidence="1">Uncharacterized protein</fullName>
    </submittedName>
</protein>